<accession>A0A2K1KTY3</accession>
<protein>
    <submittedName>
        <fullName evidence="2 3">Uncharacterized protein</fullName>
    </submittedName>
</protein>
<dbReference type="GeneID" id="112279323"/>
<keyword evidence="4" id="KW-1185">Reference proteome</keyword>
<feature type="region of interest" description="Disordered" evidence="1">
    <location>
        <begin position="203"/>
        <end position="235"/>
    </location>
</feature>
<name>A0A2K1KTY3_PHYPA</name>
<sequence>MAVSNQTKKNSSTSRVFFPAEMLERCADVSRSSQSPASSNYRKRSVSVGDEQKGKSRRVSLDVSTWSLPSSPSETVSDRVMKTPSGSAHGGVRSCVYPESLNVSYEPSPVLENSGFSCYESSLTGLGCPGQYDVLVQNSVETNSPVPLLAPLPTKQNRFNLSRYQLDDDEDLFATISEPAAAQDEAKPNKFKTQRERLMVAMSPESEESDSTAPDCDVTNLPHGGDESSQDSYMSQRERLRRFSNEQCRNVVIPNQWEGETKLQEFVAFGNIEAALRPLGLMMARAALVSDSVNTRHHRPTS</sequence>
<dbReference type="PANTHER" id="PTHR34207">
    <property type="entry name" value="PROTEIN BIC1"/>
    <property type="match status" value="1"/>
</dbReference>
<proteinExistence type="predicted"/>
<reference evidence="2 4" key="2">
    <citation type="journal article" date="2018" name="Plant J.">
        <title>The Physcomitrella patens chromosome-scale assembly reveals moss genome structure and evolution.</title>
        <authorList>
            <person name="Lang D."/>
            <person name="Ullrich K.K."/>
            <person name="Murat F."/>
            <person name="Fuchs J."/>
            <person name="Jenkins J."/>
            <person name="Haas F.B."/>
            <person name="Piednoel M."/>
            <person name="Gundlach H."/>
            <person name="Van Bel M."/>
            <person name="Meyberg R."/>
            <person name="Vives C."/>
            <person name="Morata J."/>
            <person name="Symeonidi A."/>
            <person name="Hiss M."/>
            <person name="Muchero W."/>
            <person name="Kamisugi Y."/>
            <person name="Saleh O."/>
            <person name="Blanc G."/>
            <person name="Decker E.L."/>
            <person name="van Gessel N."/>
            <person name="Grimwood J."/>
            <person name="Hayes R.D."/>
            <person name="Graham S.W."/>
            <person name="Gunter L.E."/>
            <person name="McDaniel S.F."/>
            <person name="Hoernstein S.N.W."/>
            <person name="Larsson A."/>
            <person name="Li F.W."/>
            <person name="Perroud P.F."/>
            <person name="Phillips J."/>
            <person name="Ranjan P."/>
            <person name="Rokshar D.S."/>
            <person name="Rothfels C.J."/>
            <person name="Schneider L."/>
            <person name="Shu S."/>
            <person name="Stevenson D.W."/>
            <person name="Thummler F."/>
            <person name="Tillich M."/>
            <person name="Villarreal Aguilar J.C."/>
            <person name="Widiez T."/>
            <person name="Wong G.K."/>
            <person name="Wymore A."/>
            <person name="Zhang Y."/>
            <person name="Zimmer A.D."/>
            <person name="Quatrano R.S."/>
            <person name="Mayer K.F.X."/>
            <person name="Goodstein D."/>
            <person name="Casacuberta J.M."/>
            <person name="Vandepoele K."/>
            <person name="Reski R."/>
            <person name="Cuming A.C."/>
            <person name="Tuskan G.A."/>
            <person name="Maumus F."/>
            <person name="Salse J."/>
            <person name="Schmutz J."/>
            <person name="Rensing S.A."/>
        </authorList>
    </citation>
    <scope>NUCLEOTIDE SEQUENCE [LARGE SCALE GENOMIC DNA]</scope>
    <source>
        <strain evidence="3 4">cv. Gransden 2004</strain>
    </source>
</reference>
<dbReference type="InterPro" id="IPR040374">
    <property type="entry name" value="BIC"/>
</dbReference>
<evidence type="ECO:0000313" key="2">
    <source>
        <dbReference type="EMBL" id="PNR57247.1"/>
    </source>
</evidence>
<dbReference type="GO" id="GO:0009785">
    <property type="term" value="P:blue light signaling pathway"/>
    <property type="evidence" value="ECO:0007669"/>
    <property type="project" value="InterPro"/>
</dbReference>
<reference evidence="3" key="3">
    <citation type="submission" date="2020-12" db="UniProtKB">
        <authorList>
            <consortium name="EnsemblPlants"/>
        </authorList>
    </citation>
    <scope>IDENTIFICATION</scope>
</reference>
<evidence type="ECO:0000313" key="3">
    <source>
        <dbReference type="EnsemblPlants" id="PAC:32943602.CDS.1"/>
    </source>
</evidence>
<dbReference type="Gramene" id="Pp3c3_10731V3.1">
    <property type="protein sequence ID" value="PAC:32943602.CDS.1"/>
    <property type="gene ID" value="Pp3c3_10731"/>
</dbReference>
<dbReference type="PaxDb" id="3218-PP1S74_133V6.1"/>
<dbReference type="PANTHER" id="PTHR34207:SF2">
    <property type="entry name" value="PROTEIN BIC1"/>
    <property type="match status" value="1"/>
</dbReference>
<dbReference type="OrthoDB" id="672067at2759"/>
<dbReference type="EnsemblPlants" id="Pp3c3_10730V3.1">
    <property type="protein sequence ID" value="PAC:32944540.CDS.1"/>
    <property type="gene ID" value="Pp3c3_10730"/>
</dbReference>
<evidence type="ECO:0000256" key="1">
    <source>
        <dbReference type="SAM" id="MobiDB-lite"/>
    </source>
</evidence>
<organism evidence="2">
    <name type="scientific">Physcomitrium patens</name>
    <name type="common">Spreading-leaved earth moss</name>
    <name type="synonym">Physcomitrella patens</name>
    <dbReference type="NCBI Taxonomy" id="3218"/>
    <lineage>
        <taxon>Eukaryota</taxon>
        <taxon>Viridiplantae</taxon>
        <taxon>Streptophyta</taxon>
        <taxon>Embryophyta</taxon>
        <taxon>Bryophyta</taxon>
        <taxon>Bryophytina</taxon>
        <taxon>Bryopsida</taxon>
        <taxon>Funariidae</taxon>
        <taxon>Funariales</taxon>
        <taxon>Funariaceae</taxon>
        <taxon>Physcomitrium</taxon>
    </lineage>
</organism>
<feature type="compositionally biased region" description="Polar residues" evidence="1">
    <location>
        <begin position="62"/>
        <end position="75"/>
    </location>
</feature>
<reference evidence="2 4" key="1">
    <citation type="journal article" date="2008" name="Science">
        <title>The Physcomitrella genome reveals evolutionary insights into the conquest of land by plants.</title>
        <authorList>
            <person name="Rensing S."/>
            <person name="Lang D."/>
            <person name="Zimmer A."/>
            <person name="Terry A."/>
            <person name="Salamov A."/>
            <person name="Shapiro H."/>
            <person name="Nishiyama T."/>
            <person name="Perroud P.-F."/>
            <person name="Lindquist E."/>
            <person name="Kamisugi Y."/>
            <person name="Tanahashi T."/>
            <person name="Sakakibara K."/>
            <person name="Fujita T."/>
            <person name="Oishi K."/>
            <person name="Shin-I T."/>
            <person name="Kuroki Y."/>
            <person name="Toyoda A."/>
            <person name="Suzuki Y."/>
            <person name="Hashimoto A."/>
            <person name="Yamaguchi K."/>
            <person name="Sugano A."/>
            <person name="Kohara Y."/>
            <person name="Fujiyama A."/>
            <person name="Anterola A."/>
            <person name="Aoki S."/>
            <person name="Ashton N."/>
            <person name="Barbazuk W.B."/>
            <person name="Barker E."/>
            <person name="Bennetzen J."/>
            <person name="Bezanilla M."/>
            <person name="Blankenship R."/>
            <person name="Cho S.H."/>
            <person name="Dutcher S."/>
            <person name="Estelle M."/>
            <person name="Fawcett J.A."/>
            <person name="Gundlach H."/>
            <person name="Hanada K."/>
            <person name="Heyl A."/>
            <person name="Hicks K.A."/>
            <person name="Hugh J."/>
            <person name="Lohr M."/>
            <person name="Mayer K."/>
            <person name="Melkozernov A."/>
            <person name="Murata T."/>
            <person name="Nelson D."/>
            <person name="Pils B."/>
            <person name="Prigge M."/>
            <person name="Reiss B."/>
            <person name="Renner T."/>
            <person name="Rombauts S."/>
            <person name="Rushton P."/>
            <person name="Sanderfoot A."/>
            <person name="Schween G."/>
            <person name="Shiu S.-H."/>
            <person name="Stueber K."/>
            <person name="Theodoulou F.L."/>
            <person name="Tu H."/>
            <person name="Van de Peer Y."/>
            <person name="Verrier P.J."/>
            <person name="Waters E."/>
            <person name="Wood A."/>
            <person name="Yang L."/>
            <person name="Cove D."/>
            <person name="Cuming A."/>
            <person name="Hasebe M."/>
            <person name="Lucas S."/>
            <person name="Mishler D.B."/>
            <person name="Reski R."/>
            <person name="Grigoriev I."/>
            <person name="Quatrano R.S."/>
            <person name="Boore J.L."/>
        </authorList>
    </citation>
    <scope>NUCLEOTIDE SEQUENCE [LARGE SCALE GENOMIC DNA]</scope>
    <source>
        <strain evidence="3 4">cv. Gransden 2004</strain>
    </source>
</reference>
<gene>
    <name evidence="3" type="primary">LOC112279323</name>
    <name evidence="2" type="ORF">PHYPA_004240</name>
</gene>
<evidence type="ECO:0000313" key="4">
    <source>
        <dbReference type="Proteomes" id="UP000006727"/>
    </source>
</evidence>
<dbReference type="EnsemblPlants" id="Pp3c3_10731V3.1">
    <property type="protein sequence ID" value="PAC:32943602.CDS.1"/>
    <property type="gene ID" value="Pp3c3_10731"/>
</dbReference>
<dbReference type="AlphaFoldDB" id="A0A2K1KTY3"/>
<dbReference type="RefSeq" id="XP_024369431.1">
    <property type="nucleotide sequence ID" value="XM_024513663.2"/>
</dbReference>
<feature type="region of interest" description="Disordered" evidence="1">
    <location>
        <begin position="28"/>
        <end position="91"/>
    </location>
</feature>
<feature type="compositionally biased region" description="Polar residues" evidence="1">
    <location>
        <begin position="30"/>
        <end position="40"/>
    </location>
</feature>
<dbReference type="CDD" id="cd22645">
    <property type="entry name" value="BIC1_CID"/>
    <property type="match status" value="1"/>
</dbReference>
<dbReference type="Proteomes" id="UP000006727">
    <property type="component" value="Chromosome 3"/>
</dbReference>
<dbReference type="KEGG" id="ppp:112279323"/>
<dbReference type="Gramene" id="Pp3c3_10730V3.1">
    <property type="protein sequence ID" value="PAC:32944540.CDS.1"/>
    <property type="gene ID" value="Pp3c3_10730"/>
</dbReference>
<dbReference type="EMBL" id="ABEU02000003">
    <property type="protein sequence ID" value="PNR57247.1"/>
    <property type="molecule type" value="Genomic_DNA"/>
</dbReference>